<gene>
    <name evidence="2" type="ORF">PXH69_01085</name>
</gene>
<dbReference type="Proteomes" id="UP001217325">
    <property type="component" value="Unassembled WGS sequence"/>
</dbReference>
<name>A0AAW6LDK9_RHOSG</name>
<dbReference type="GO" id="GO:1990189">
    <property type="term" value="F:protein N-terminal-serine acetyltransferase activity"/>
    <property type="evidence" value="ECO:0007669"/>
    <property type="project" value="TreeGrafter"/>
</dbReference>
<dbReference type="PANTHER" id="PTHR43441">
    <property type="entry name" value="RIBOSOMAL-PROTEIN-SERINE ACETYLTRANSFERASE"/>
    <property type="match status" value="1"/>
</dbReference>
<dbReference type="InterPro" id="IPR000182">
    <property type="entry name" value="GNAT_dom"/>
</dbReference>
<feature type="domain" description="N-acetyltransferase" evidence="1">
    <location>
        <begin position="9"/>
        <end position="175"/>
    </location>
</feature>
<dbReference type="AlphaFoldDB" id="A0AAW6LDK9"/>
<accession>A0AAW6LDK9</accession>
<dbReference type="InterPro" id="IPR016181">
    <property type="entry name" value="Acyl_CoA_acyltransferase"/>
</dbReference>
<evidence type="ECO:0000259" key="1">
    <source>
        <dbReference type="PROSITE" id="PS51186"/>
    </source>
</evidence>
<dbReference type="PANTHER" id="PTHR43441:SF11">
    <property type="entry name" value="RIBOSOMAL-PROTEIN-SERINE ACETYLTRANSFERASE"/>
    <property type="match status" value="1"/>
</dbReference>
<dbReference type="PROSITE" id="PS51186">
    <property type="entry name" value="GNAT"/>
    <property type="match status" value="1"/>
</dbReference>
<dbReference type="RefSeq" id="WP_047269633.1">
    <property type="nucleotide sequence ID" value="NZ_CP104782.1"/>
</dbReference>
<dbReference type="Pfam" id="PF13302">
    <property type="entry name" value="Acetyltransf_3"/>
    <property type="match status" value="1"/>
</dbReference>
<dbReference type="InterPro" id="IPR051908">
    <property type="entry name" value="Ribosomal_N-acetyltransferase"/>
</dbReference>
<dbReference type="SUPFAM" id="SSF55729">
    <property type="entry name" value="Acyl-CoA N-acyltransferases (Nat)"/>
    <property type="match status" value="1"/>
</dbReference>
<protein>
    <submittedName>
        <fullName evidence="2">GNAT family protein</fullName>
    </submittedName>
</protein>
<dbReference type="GO" id="GO:0005737">
    <property type="term" value="C:cytoplasm"/>
    <property type="evidence" value="ECO:0007669"/>
    <property type="project" value="TreeGrafter"/>
</dbReference>
<proteinExistence type="predicted"/>
<dbReference type="GO" id="GO:0008999">
    <property type="term" value="F:protein-N-terminal-alanine acetyltransferase activity"/>
    <property type="evidence" value="ECO:0007669"/>
    <property type="project" value="TreeGrafter"/>
</dbReference>
<reference evidence="2" key="1">
    <citation type="submission" date="2023-02" db="EMBL/GenBank/DDBJ databases">
        <title>A novel hydrolase synthesized by Rhodococcus erythropolis HQ is responsible for the detoxification of Zearalenone.</title>
        <authorList>
            <person name="Hu J."/>
            <person name="Xu J."/>
        </authorList>
    </citation>
    <scope>NUCLEOTIDE SEQUENCE</scope>
    <source>
        <strain evidence="2">HQ</strain>
    </source>
</reference>
<sequence>MFTLTTERLVLRDFTAADEGAVHQYASDPAVCRYVDWGPNTPAVTRAFLADAALEAALVERRTFTLAITSKADGAVIGSVAVWEVSAAHRRAELGFVVNPKFQGRGYASEAGRAVLEFAFARFGAQRVQATCRPENSASASVLTKIGMEEEGRMRAHMVIRGTAVDSLLFAATRPAAVQPEITSAHFA</sequence>
<dbReference type="EMBL" id="JARDXE010000001">
    <property type="protein sequence ID" value="MDE8643521.1"/>
    <property type="molecule type" value="Genomic_DNA"/>
</dbReference>
<organism evidence="2 3">
    <name type="scientific">Rhodococcus qingshengii</name>
    <dbReference type="NCBI Taxonomy" id="334542"/>
    <lineage>
        <taxon>Bacteria</taxon>
        <taxon>Bacillati</taxon>
        <taxon>Actinomycetota</taxon>
        <taxon>Actinomycetes</taxon>
        <taxon>Mycobacteriales</taxon>
        <taxon>Nocardiaceae</taxon>
        <taxon>Rhodococcus</taxon>
        <taxon>Rhodococcus erythropolis group</taxon>
    </lineage>
</organism>
<evidence type="ECO:0000313" key="2">
    <source>
        <dbReference type="EMBL" id="MDE8643521.1"/>
    </source>
</evidence>
<evidence type="ECO:0000313" key="3">
    <source>
        <dbReference type="Proteomes" id="UP001217325"/>
    </source>
</evidence>
<dbReference type="CDD" id="cd04301">
    <property type="entry name" value="NAT_SF"/>
    <property type="match status" value="1"/>
</dbReference>
<comment type="caution">
    <text evidence="2">The sequence shown here is derived from an EMBL/GenBank/DDBJ whole genome shotgun (WGS) entry which is preliminary data.</text>
</comment>
<dbReference type="Gene3D" id="3.40.630.30">
    <property type="match status" value="1"/>
</dbReference>